<dbReference type="WBParaSite" id="SSLN_0001416401-mRNA-1">
    <property type="protein sequence ID" value="SSLN_0001416401-mRNA-1"/>
    <property type="gene ID" value="SSLN_0001416401"/>
</dbReference>
<accession>A0A183TB01</accession>
<organism evidence="3">
    <name type="scientific">Schistocephalus solidus</name>
    <name type="common">Tapeworm</name>
    <dbReference type="NCBI Taxonomy" id="70667"/>
    <lineage>
        <taxon>Eukaryota</taxon>
        <taxon>Metazoa</taxon>
        <taxon>Spiralia</taxon>
        <taxon>Lophotrochozoa</taxon>
        <taxon>Platyhelminthes</taxon>
        <taxon>Cestoda</taxon>
        <taxon>Eucestoda</taxon>
        <taxon>Diphyllobothriidea</taxon>
        <taxon>Diphyllobothriidae</taxon>
        <taxon>Schistocephalus</taxon>
    </lineage>
</organism>
<gene>
    <name evidence="1" type="ORF">SSLN_LOCUS13649</name>
</gene>
<sequence>MPDEAGSCKTCPLTAWTYWKRLGGAKQQRCQNVSFIQFQVGAQLKTLAIADEGRQPDEYMTVFEDPVRYFVMFAFLESIPPK</sequence>
<proteinExistence type="predicted"/>
<name>A0A183TB01_SCHSO</name>
<dbReference type="EMBL" id="UYSU01038250">
    <property type="protein sequence ID" value="VDM00035.1"/>
    <property type="molecule type" value="Genomic_DNA"/>
</dbReference>
<reference evidence="3" key="1">
    <citation type="submission" date="2016-06" db="UniProtKB">
        <authorList>
            <consortium name="WormBaseParasite"/>
        </authorList>
    </citation>
    <scope>IDENTIFICATION</scope>
</reference>
<dbReference type="AlphaFoldDB" id="A0A183TB01"/>
<protein>
    <submittedName>
        <fullName evidence="3">DUF1330 domain-containing protein</fullName>
    </submittedName>
</protein>
<evidence type="ECO:0000313" key="3">
    <source>
        <dbReference type="WBParaSite" id="SSLN_0001416401-mRNA-1"/>
    </source>
</evidence>
<dbReference type="Proteomes" id="UP000275846">
    <property type="component" value="Unassembled WGS sequence"/>
</dbReference>
<reference evidence="1 2" key="2">
    <citation type="submission" date="2018-11" db="EMBL/GenBank/DDBJ databases">
        <authorList>
            <consortium name="Pathogen Informatics"/>
        </authorList>
    </citation>
    <scope>NUCLEOTIDE SEQUENCE [LARGE SCALE GENOMIC DNA]</scope>
    <source>
        <strain evidence="1 2">NST_G2</strain>
    </source>
</reference>
<keyword evidence="2" id="KW-1185">Reference proteome</keyword>
<evidence type="ECO:0000313" key="1">
    <source>
        <dbReference type="EMBL" id="VDM00035.1"/>
    </source>
</evidence>
<evidence type="ECO:0000313" key="2">
    <source>
        <dbReference type="Proteomes" id="UP000275846"/>
    </source>
</evidence>